<keyword evidence="2" id="KW-0560">Oxidoreductase</keyword>
<reference evidence="5 6" key="1">
    <citation type="submission" date="2014-01" db="EMBL/GenBank/DDBJ databases">
        <title>Roseivivax halodurans JCM 10272 Genome Sequencing.</title>
        <authorList>
            <person name="Lai Q."/>
            <person name="Li G."/>
            <person name="Shao Z."/>
        </authorList>
    </citation>
    <scope>NUCLEOTIDE SEQUENCE [LARGE SCALE GENOMIC DNA]</scope>
    <source>
        <strain evidence="5 6">JCM 10272</strain>
    </source>
</reference>
<dbReference type="Proteomes" id="UP000022447">
    <property type="component" value="Unassembled WGS sequence"/>
</dbReference>
<protein>
    <submittedName>
        <fullName evidence="5">Flavin oxidoreductase</fullName>
    </submittedName>
</protein>
<proteinExistence type="inferred from homology"/>
<sequence length="173" mass="18633">MDGGMSMAEQQTFEPGPDNQRDFRDALGRFATGVTIVTTQTQDGPIAIAANSFASLSMEPPLVLWSPAKASKRFGYFADAQHFAIHVLAADQAALCSEVAKDARRFRPGDLAENEKGVPLIDTALAHFECSREAVHDGGDHVIVVGRVERVRMRAGEPLLFVGGQYGAFQALS</sequence>
<dbReference type="STRING" id="1449350.OCH239_15820"/>
<comment type="caution">
    <text evidence="5">The sequence shown here is derived from an EMBL/GenBank/DDBJ whole genome shotgun (WGS) entry which is preliminary data.</text>
</comment>
<dbReference type="Gene3D" id="2.30.110.10">
    <property type="entry name" value="Electron Transport, Fmn-binding Protein, Chain A"/>
    <property type="match status" value="1"/>
</dbReference>
<dbReference type="InterPro" id="IPR002563">
    <property type="entry name" value="Flavin_Rdtase-like_dom"/>
</dbReference>
<evidence type="ECO:0000256" key="1">
    <source>
        <dbReference type="ARBA" id="ARBA00008898"/>
    </source>
</evidence>
<dbReference type="GO" id="GO:0042602">
    <property type="term" value="F:riboflavin reductase (NADPH) activity"/>
    <property type="evidence" value="ECO:0007669"/>
    <property type="project" value="TreeGrafter"/>
</dbReference>
<evidence type="ECO:0000256" key="3">
    <source>
        <dbReference type="SAM" id="MobiDB-lite"/>
    </source>
</evidence>
<dbReference type="SUPFAM" id="SSF50475">
    <property type="entry name" value="FMN-binding split barrel"/>
    <property type="match status" value="1"/>
</dbReference>
<name>X7EH93_9RHOB</name>
<dbReference type="AlphaFoldDB" id="X7EH93"/>
<dbReference type="eggNOG" id="COG1853">
    <property type="taxonomic scope" value="Bacteria"/>
</dbReference>
<gene>
    <name evidence="5" type="ORF">OCH239_15820</name>
</gene>
<dbReference type="PANTHER" id="PTHR30466:SF11">
    <property type="entry name" value="FLAVIN-DEPENDENT MONOOXYGENASE, REDUCTASE SUBUNIT HSAB"/>
    <property type="match status" value="1"/>
</dbReference>
<dbReference type="GO" id="GO:0010181">
    <property type="term" value="F:FMN binding"/>
    <property type="evidence" value="ECO:0007669"/>
    <property type="project" value="InterPro"/>
</dbReference>
<comment type="similarity">
    <text evidence="1">Belongs to the non-flavoprotein flavin reductase family.</text>
</comment>
<evidence type="ECO:0000313" key="5">
    <source>
        <dbReference type="EMBL" id="ETX15297.1"/>
    </source>
</evidence>
<dbReference type="Pfam" id="PF01613">
    <property type="entry name" value="Flavin_Reduct"/>
    <property type="match status" value="1"/>
</dbReference>
<evidence type="ECO:0000256" key="2">
    <source>
        <dbReference type="ARBA" id="ARBA00023002"/>
    </source>
</evidence>
<dbReference type="EMBL" id="JALZ01000005">
    <property type="protein sequence ID" value="ETX15297.1"/>
    <property type="molecule type" value="Genomic_DNA"/>
</dbReference>
<accession>X7EH93</accession>
<feature type="domain" description="Flavin reductase like" evidence="4">
    <location>
        <begin position="27"/>
        <end position="168"/>
    </location>
</feature>
<dbReference type="InterPro" id="IPR050268">
    <property type="entry name" value="NADH-dep_flavin_reductase"/>
</dbReference>
<dbReference type="InterPro" id="IPR012349">
    <property type="entry name" value="Split_barrel_FMN-bd"/>
</dbReference>
<evidence type="ECO:0000259" key="4">
    <source>
        <dbReference type="SMART" id="SM00903"/>
    </source>
</evidence>
<feature type="region of interest" description="Disordered" evidence="3">
    <location>
        <begin position="1"/>
        <end position="20"/>
    </location>
</feature>
<evidence type="ECO:0000313" key="6">
    <source>
        <dbReference type="Proteomes" id="UP000022447"/>
    </source>
</evidence>
<dbReference type="PANTHER" id="PTHR30466">
    <property type="entry name" value="FLAVIN REDUCTASE"/>
    <property type="match status" value="1"/>
</dbReference>
<organism evidence="5 6">
    <name type="scientific">Roseivivax halodurans JCM 10272</name>
    <dbReference type="NCBI Taxonomy" id="1449350"/>
    <lineage>
        <taxon>Bacteria</taxon>
        <taxon>Pseudomonadati</taxon>
        <taxon>Pseudomonadota</taxon>
        <taxon>Alphaproteobacteria</taxon>
        <taxon>Rhodobacterales</taxon>
        <taxon>Roseobacteraceae</taxon>
        <taxon>Roseivivax</taxon>
    </lineage>
</organism>
<dbReference type="SMART" id="SM00903">
    <property type="entry name" value="Flavin_Reduct"/>
    <property type="match status" value="1"/>
</dbReference>
<keyword evidence="6" id="KW-1185">Reference proteome</keyword>